<proteinExistence type="inferred from homology"/>
<evidence type="ECO:0000313" key="13">
    <source>
        <dbReference type="Proteomes" id="UP000189883"/>
    </source>
</evidence>
<dbReference type="Gene3D" id="3.40.50.10090">
    <property type="match status" value="2"/>
</dbReference>
<dbReference type="InterPro" id="IPR039793">
    <property type="entry name" value="UROS/Hem4"/>
</dbReference>
<dbReference type="Proteomes" id="UP001207440">
    <property type="component" value="Unassembled WGS sequence"/>
</dbReference>
<dbReference type="OrthoDB" id="1523900at2"/>
<dbReference type="EC" id="4.2.1.75" evidence="3 9"/>
<evidence type="ECO:0000256" key="7">
    <source>
        <dbReference type="ARBA" id="ARBA00040167"/>
    </source>
</evidence>
<dbReference type="Pfam" id="PF02602">
    <property type="entry name" value="HEM4"/>
    <property type="match status" value="1"/>
</dbReference>
<dbReference type="PANTHER" id="PTHR38042:SF1">
    <property type="entry name" value="UROPORPHYRINOGEN-III SYNTHASE, CHLOROPLASTIC"/>
    <property type="match status" value="1"/>
</dbReference>
<organism evidence="11 13">
    <name type="scientific">Riemerella anatipestifer</name>
    <name type="common">Moraxella anatipestifer</name>
    <dbReference type="NCBI Taxonomy" id="34085"/>
    <lineage>
        <taxon>Bacteria</taxon>
        <taxon>Pseudomonadati</taxon>
        <taxon>Bacteroidota</taxon>
        <taxon>Flavobacteriia</taxon>
        <taxon>Flavobacteriales</taxon>
        <taxon>Weeksellaceae</taxon>
        <taxon>Riemerella</taxon>
    </lineage>
</organism>
<comment type="catalytic activity">
    <reaction evidence="8 9">
        <text>hydroxymethylbilane = uroporphyrinogen III + H2O</text>
        <dbReference type="Rhea" id="RHEA:18965"/>
        <dbReference type="ChEBI" id="CHEBI:15377"/>
        <dbReference type="ChEBI" id="CHEBI:57308"/>
        <dbReference type="ChEBI" id="CHEBI:57845"/>
        <dbReference type="EC" id="4.2.1.75"/>
    </reaction>
</comment>
<dbReference type="InterPro" id="IPR003754">
    <property type="entry name" value="4pyrrol_synth_uPrphyn_synth"/>
</dbReference>
<evidence type="ECO:0000256" key="6">
    <source>
        <dbReference type="ARBA" id="ARBA00037589"/>
    </source>
</evidence>
<name>A0A1A5HGL3_RIEAN</name>
<dbReference type="Proteomes" id="UP000189883">
    <property type="component" value="Chromosome"/>
</dbReference>
<dbReference type="EMBL" id="CP011859">
    <property type="protein sequence ID" value="AQY22198.1"/>
    <property type="molecule type" value="Genomic_DNA"/>
</dbReference>
<evidence type="ECO:0000313" key="12">
    <source>
        <dbReference type="EMBL" id="MCW0524801.1"/>
    </source>
</evidence>
<dbReference type="GO" id="GO:0006782">
    <property type="term" value="P:protoporphyrinogen IX biosynthetic process"/>
    <property type="evidence" value="ECO:0007669"/>
    <property type="project" value="UniProtKB-UniRule"/>
</dbReference>
<dbReference type="AlphaFoldDB" id="A0A1A5HGL3"/>
<dbReference type="GO" id="GO:0006780">
    <property type="term" value="P:uroporphyrinogen III biosynthetic process"/>
    <property type="evidence" value="ECO:0007669"/>
    <property type="project" value="UniProtKB-UniRule"/>
</dbReference>
<evidence type="ECO:0000256" key="1">
    <source>
        <dbReference type="ARBA" id="ARBA00004772"/>
    </source>
</evidence>
<evidence type="ECO:0000256" key="8">
    <source>
        <dbReference type="ARBA" id="ARBA00048617"/>
    </source>
</evidence>
<reference evidence="12" key="2">
    <citation type="submission" date="2022-10" db="EMBL/GenBank/DDBJ databases">
        <title>Sifting through the core-genome to identify putative cross-protective antigens against Riemerella anatipestifer.</title>
        <authorList>
            <person name="Zheng X."/>
            <person name="Zhang W."/>
        </authorList>
    </citation>
    <scope>NUCLEOTIDE SEQUENCE</scope>
    <source>
        <strain evidence="12">ZWRA178</strain>
    </source>
</reference>
<gene>
    <name evidence="11" type="ORF">AB406_1250</name>
    <name evidence="12" type="ORF">OKE68_10805</name>
</gene>
<protein>
    <recommendedName>
        <fullName evidence="7 9">Uroporphyrinogen-III synthase</fullName>
        <ecNumber evidence="3 9">4.2.1.75</ecNumber>
    </recommendedName>
</protein>
<evidence type="ECO:0000256" key="3">
    <source>
        <dbReference type="ARBA" id="ARBA00013109"/>
    </source>
</evidence>
<evidence type="ECO:0000259" key="10">
    <source>
        <dbReference type="Pfam" id="PF02602"/>
    </source>
</evidence>
<dbReference type="InterPro" id="IPR036108">
    <property type="entry name" value="4pyrrol_syn_uPrphyn_synt_sf"/>
</dbReference>
<dbReference type="EMBL" id="JAOZYT010000103">
    <property type="protein sequence ID" value="MCW0524801.1"/>
    <property type="molecule type" value="Genomic_DNA"/>
</dbReference>
<dbReference type="CDD" id="cd06578">
    <property type="entry name" value="HemD"/>
    <property type="match status" value="1"/>
</dbReference>
<comment type="similarity">
    <text evidence="2 9">Belongs to the uroporphyrinogen-III synthase family.</text>
</comment>
<dbReference type="RefSeq" id="WP_064971228.1">
    <property type="nucleotide sequence ID" value="NZ_CP011859.1"/>
</dbReference>
<comment type="function">
    <text evidence="6 9">Catalyzes cyclization of the linear tetrapyrrole, hydroxymethylbilane, to the macrocyclic uroporphyrinogen III.</text>
</comment>
<dbReference type="SUPFAM" id="SSF69618">
    <property type="entry name" value="HemD-like"/>
    <property type="match status" value="1"/>
</dbReference>
<accession>A0A1A5HGL3</accession>
<comment type="pathway">
    <text evidence="1 9">Porphyrin-containing compound metabolism; protoporphyrin-IX biosynthesis; coproporphyrinogen-III from 5-aminolevulinate: step 3/4.</text>
</comment>
<evidence type="ECO:0000313" key="11">
    <source>
        <dbReference type="EMBL" id="AQY22198.1"/>
    </source>
</evidence>
<dbReference type="PANTHER" id="PTHR38042">
    <property type="entry name" value="UROPORPHYRINOGEN-III SYNTHASE, CHLOROPLASTIC"/>
    <property type="match status" value="1"/>
</dbReference>
<dbReference type="GO" id="GO:0004852">
    <property type="term" value="F:uroporphyrinogen-III synthase activity"/>
    <property type="evidence" value="ECO:0007669"/>
    <property type="project" value="UniProtKB-UniRule"/>
</dbReference>
<keyword evidence="4 9" id="KW-0456">Lyase</keyword>
<evidence type="ECO:0000256" key="4">
    <source>
        <dbReference type="ARBA" id="ARBA00023239"/>
    </source>
</evidence>
<keyword evidence="5 9" id="KW-0627">Porphyrin biosynthesis</keyword>
<evidence type="ECO:0000256" key="9">
    <source>
        <dbReference type="RuleBase" id="RU366031"/>
    </source>
</evidence>
<evidence type="ECO:0000256" key="5">
    <source>
        <dbReference type="ARBA" id="ARBA00023244"/>
    </source>
</evidence>
<sequence length="219" mass="24517">MANSILLTKEINPEKRQLLLNEGLEVDTKDFIRIKFINTEKISLHHKTLIFTSANGVEGFFKNGFDAPHSSVICVGGKTESKLAEKGIKTLHTAKNAEELASFILQQQWDNSDFVHFCGNLALDTLEKSITNHNANYIKKIVYETELLYPTLNKKYDALVFFSPSGVRSFVKNNSTTDEVIFCIGNTTALEVAKYTSQKPIISTKQNLNDLLSLVKSVV</sequence>
<feature type="domain" description="Tetrapyrrole biosynthesis uroporphyrinogen III synthase" evidence="10">
    <location>
        <begin position="41"/>
        <end position="212"/>
    </location>
</feature>
<reference evidence="11 13" key="1">
    <citation type="submission" date="2015-06" db="EMBL/GenBank/DDBJ databases">
        <title>R. anatipestifer strain HXb2 is the most virulent strain so far, and the genome sequence would help us uncover the pathogenesis.</title>
        <authorList>
            <person name="Hu Q."/>
            <person name="Qi J."/>
            <person name="Bo H."/>
            <person name="Liu G."/>
            <person name="Tao M."/>
            <person name="Ding Y."/>
            <person name="Xue Y."/>
        </authorList>
    </citation>
    <scope>NUCLEOTIDE SEQUENCE [LARGE SCALE GENOMIC DNA]</scope>
    <source>
        <strain evidence="11 13">HXb2</strain>
    </source>
</reference>
<evidence type="ECO:0000256" key="2">
    <source>
        <dbReference type="ARBA" id="ARBA00008133"/>
    </source>
</evidence>